<dbReference type="Pfam" id="PF00400">
    <property type="entry name" value="WD40"/>
    <property type="match status" value="4"/>
</dbReference>
<feature type="repeat" description="WD" evidence="3">
    <location>
        <begin position="235"/>
        <end position="276"/>
    </location>
</feature>
<sequence length="357" mass="38237">MGVLAYFGFRANGGPQVPEPAWLDDGDLPELPPPVLLRGFASVSSISFSADGTAMSTSHLRRTELDAFDPGSVRVWTLGQSRPRFTVDDPDQAHVAALSPDGQSVASDAPAPAEPPESGADPCLVDLWDAHTGQRTGRLHVPFVPRRARGHDPHVRSLAYSPDGRFLAAAATDRKVYVWDLTRDRPVVTALTGPRQSVGAVAFSPDGRVLAAGSMDHHAHLWIRTRGRFRYLAPLTGHTDCVDALAFTPDGEILATAGRDGTVLLWDVLRRARIAALTGHTAPVTAVSFGAAGALLATAAEDGTVRLWHTAAHRQLRILTEGLDGPPTTAFTPDGTRLITPTTPHRGLTVWDTRGWH</sequence>
<gene>
    <name evidence="5" type="ORF">GCM10023205_36640</name>
</gene>
<evidence type="ECO:0008006" key="7">
    <source>
        <dbReference type="Google" id="ProtNLM"/>
    </source>
</evidence>
<feature type="compositionally biased region" description="Low complexity" evidence="4">
    <location>
        <begin position="106"/>
        <end position="122"/>
    </location>
</feature>
<dbReference type="SUPFAM" id="SSF50998">
    <property type="entry name" value="Quinoprotein alcohol dehydrogenase-like"/>
    <property type="match status" value="1"/>
</dbReference>
<evidence type="ECO:0000256" key="1">
    <source>
        <dbReference type="ARBA" id="ARBA00022574"/>
    </source>
</evidence>
<feature type="repeat" description="WD" evidence="3">
    <location>
        <begin position="277"/>
        <end position="318"/>
    </location>
</feature>
<dbReference type="CDD" id="cd00200">
    <property type="entry name" value="WD40"/>
    <property type="match status" value="1"/>
</dbReference>
<dbReference type="EMBL" id="BAABHS010000012">
    <property type="protein sequence ID" value="GAA4968225.1"/>
    <property type="molecule type" value="Genomic_DNA"/>
</dbReference>
<dbReference type="PANTHER" id="PTHR19848">
    <property type="entry name" value="WD40 REPEAT PROTEIN"/>
    <property type="match status" value="1"/>
</dbReference>
<feature type="repeat" description="WD" evidence="3">
    <location>
        <begin position="191"/>
        <end position="222"/>
    </location>
</feature>
<keyword evidence="2" id="KW-0677">Repeat</keyword>
<comment type="caution">
    <text evidence="5">The sequence shown here is derived from an EMBL/GenBank/DDBJ whole genome shotgun (WGS) entry which is preliminary data.</text>
</comment>
<keyword evidence="1 3" id="KW-0853">WD repeat</keyword>
<dbReference type="InterPro" id="IPR020472">
    <property type="entry name" value="WD40_PAC1"/>
</dbReference>
<feature type="repeat" description="WD" evidence="3">
    <location>
        <begin position="148"/>
        <end position="189"/>
    </location>
</feature>
<evidence type="ECO:0000313" key="5">
    <source>
        <dbReference type="EMBL" id="GAA4968225.1"/>
    </source>
</evidence>
<proteinExistence type="predicted"/>
<organism evidence="5 6">
    <name type="scientific">Yinghuangia aomiensis</name>
    <dbReference type="NCBI Taxonomy" id="676205"/>
    <lineage>
        <taxon>Bacteria</taxon>
        <taxon>Bacillati</taxon>
        <taxon>Actinomycetota</taxon>
        <taxon>Actinomycetes</taxon>
        <taxon>Kitasatosporales</taxon>
        <taxon>Streptomycetaceae</taxon>
        <taxon>Yinghuangia</taxon>
    </lineage>
</organism>
<evidence type="ECO:0000256" key="3">
    <source>
        <dbReference type="PROSITE-ProRule" id="PRU00221"/>
    </source>
</evidence>
<keyword evidence="6" id="KW-1185">Reference proteome</keyword>
<dbReference type="InterPro" id="IPR001680">
    <property type="entry name" value="WD40_rpt"/>
</dbReference>
<evidence type="ECO:0000313" key="6">
    <source>
        <dbReference type="Proteomes" id="UP001500466"/>
    </source>
</evidence>
<protein>
    <recommendedName>
        <fullName evidence="7">WD40 repeat</fullName>
    </recommendedName>
</protein>
<evidence type="ECO:0000256" key="4">
    <source>
        <dbReference type="SAM" id="MobiDB-lite"/>
    </source>
</evidence>
<dbReference type="InterPro" id="IPR015943">
    <property type="entry name" value="WD40/YVTN_repeat-like_dom_sf"/>
</dbReference>
<accession>A0ABP9HD65</accession>
<dbReference type="PANTHER" id="PTHR19848:SF8">
    <property type="entry name" value="F-BOX AND WD REPEAT DOMAIN CONTAINING 7"/>
    <property type="match status" value="1"/>
</dbReference>
<dbReference type="SMART" id="SM00320">
    <property type="entry name" value="WD40"/>
    <property type="match status" value="5"/>
</dbReference>
<evidence type="ECO:0000256" key="2">
    <source>
        <dbReference type="ARBA" id="ARBA00022737"/>
    </source>
</evidence>
<dbReference type="PROSITE" id="PS50082">
    <property type="entry name" value="WD_REPEATS_2"/>
    <property type="match status" value="4"/>
</dbReference>
<dbReference type="Proteomes" id="UP001500466">
    <property type="component" value="Unassembled WGS sequence"/>
</dbReference>
<dbReference type="PROSITE" id="PS50294">
    <property type="entry name" value="WD_REPEATS_REGION"/>
    <property type="match status" value="4"/>
</dbReference>
<dbReference type="PRINTS" id="PR00320">
    <property type="entry name" value="GPROTEINBRPT"/>
</dbReference>
<dbReference type="InterPro" id="IPR011047">
    <property type="entry name" value="Quinoprotein_ADH-like_sf"/>
</dbReference>
<reference evidence="6" key="1">
    <citation type="journal article" date="2019" name="Int. J. Syst. Evol. Microbiol.">
        <title>The Global Catalogue of Microorganisms (GCM) 10K type strain sequencing project: providing services to taxonomists for standard genome sequencing and annotation.</title>
        <authorList>
            <consortium name="The Broad Institute Genomics Platform"/>
            <consortium name="The Broad Institute Genome Sequencing Center for Infectious Disease"/>
            <person name="Wu L."/>
            <person name="Ma J."/>
        </authorList>
    </citation>
    <scope>NUCLEOTIDE SEQUENCE [LARGE SCALE GENOMIC DNA]</scope>
    <source>
        <strain evidence="6">JCM 17986</strain>
    </source>
</reference>
<dbReference type="Gene3D" id="2.130.10.10">
    <property type="entry name" value="YVTN repeat-like/Quinoprotein amine dehydrogenase"/>
    <property type="match status" value="3"/>
</dbReference>
<dbReference type="PROSITE" id="PS00678">
    <property type="entry name" value="WD_REPEATS_1"/>
    <property type="match status" value="2"/>
</dbReference>
<feature type="region of interest" description="Disordered" evidence="4">
    <location>
        <begin position="99"/>
        <end position="122"/>
    </location>
</feature>
<dbReference type="InterPro" id="IPR019775">
    <property type="entry name" value="WD40_repeat_CS"/>
</dbReference>
<name>A0ABP9HD65_9ACTN</name>
<dbReference type="RefSeq" id="WP_345676596.1">
    <property type="nucleotide sequence ID" value="NZ_BAABHS010000012.1"/>
</dbReference>